<dbReference type="AlphaFoldDB" id="A0A0A0DJT5"/>
<sequence>MERILLYVHFNKYKRVSNHVFYQLEQLKPLFSKIIFISNSHIEEAIKKKLHDEFGISNVLERDNQGYDFAAWRDGMRAIGFEELKTYDSLTLMNDTCFGPLWDLEAIYKRFEDDTQVDFWGMTNFRKTKYFEEHLQSYFVIFKQQILRSISFQEFWEQVKDFTDVQDVIDHYETKFTQYFTEAGFTYQAAFDTRLEEAADLIHPDFTYYKPFTILEKKVPFLKVKAISGNPFSARYLLEEIKERTSYPVSLISEHIFEYVGPDVPCLLQDKQLLIDDKNDSPEKPVALHIHVTDLQIFEQFKENWEILPLQYQFVVTTADEKIFTQLLEIVSDRYQVILGKEENPMQAMLEQSGLLLQFASVGHISTAILVDGMPQLDKAMRRDLMEMMFENANASIKVLEQDDKLGLVIPDLPSLVRYGLFEQKIFRKEMAAIWQKLHCQKIFDFEQHPVFTRVYGGFLWFKPSALTSLFQNDYQLSAQTEPRILENLLIYLAWDKGYDFKIMPGCQLPALLDLQKEAEELIQQKGKLVHKSLAKKVRRYLSNLFKS</sequence>
<dbReference type="STRING" id="176090.SSIN_0982"/>
<proteinExistence type="predicted"/>
<dbReference type="InterPro" id="IPR007739">
    <property type="entry name" value="RgpF"/>
</dbReference>
<organism evidence="1 2">
    <name type="scientific">Streptococcus sinensis</name>
    <dbReference type="NCBI Taxonomy" id="176090"/>
    <lineage>
        <taxon>Bacteria</taxon>
        <taxon>Bacillati</taxon>
        <taxon>Bacillota</taxon>
        <taxon>Bacilli</taxon>
        <taxon>Lactobacillales</taxon>
        <taxon>Streptococcaceae</taxon>
        <taxon>Streptococcus</taxon>
    </lineage>
</organism>
<dbReference type="eggNOG" id="COG3754">
    <property type="taxonomic scope" value="Bacteria"/>
</dbReference>
<comment type="caution">
    <text evidence="1">The sequence shown here is derived from an EMBL/GenBank/DDBJ whole genome shotgun (WGS) entry which is preliminary data.</text>
</comment>
<dbReference type="RefSeq" id="WP_037616335.1">
    <property type="nucleotide sequence ID" value="NZ_JPEN01000062.1"/>
</dbReference>
<evidence type="ECO:0000313" key="1">
    <source>
        <dbReference type="EMBL" id="KGM37242.1"/>
    </source>
</evidence>
<dbReference type="GO" id="GO:0016757">
    <property type="term" value="F:glycosyltransferase activity"/>
    <property type="evidence" value="ECO:0007669"/>
    <property type="project" value="UniProtKB-KW"/>
</dbReference>
<dbReference type="Pfam" id="PF05045">
    <property type="entry name" value="RgpF"/>
    <property type="match status" value="1"/>
</dbReference>
<protein>
    <submittedName>
        <fullName evidence="1">Alpha-L-Rha alpha-1,2-L-rhamnosyltransferase/alpha-L-Rha alpha-1,3-L-rhamnosyltransferase</fullName>
        <ecNumber evidence="1">2.4.1.-</ecNumber>
    </submittedName>
</protein>
<name>A0A0A0DJT5_9STRE</name>
<evidence type="ECO:0000313" key="2">
    <source>
        <dbReference type="Proteomes" id="UP000030019"/>
    </source>
</evidence>
<keyword evidence="1" id="KW-0808">Transferase</keyword>
<accession>A0A0A0DJT5</accession>
<dbReference type="Proteomes" id="UP000030019">
    <property type="component" value="Unassembled WGS sequence"/>
</dbReference>
<keyword evidence="2" id="KW-1185">Reference proteome</keyword>
<reference evidence="1 2" key="1">
    <citation type="submission" date="2014-06" db="EMBL/GenBank/DDBJ databases">
        <authorList>
            <person name="Teng J.L."/>
            <person name="Huang Y."/>
            <person name="Tse H."/>
            <person name="Lau S.K."/>
            <person name="Woo P.C."/>
        </authorList>
    </citation>
    <scope>NUCLEOTIDE SEQUENCE [LARGE SCALE GENOMIC DNA]</scope>
    <source>
        <strain evidence="1 2">HKU4</strain>
    </source>
</reference>
<dbReference type="EMBL" id="JPEN01000062">
    <property type="protein sequence ID" value="KGM37242.1"/>
    <property type="molecule type" value="Genomic_DNA"/>
</dbReference>
<dbReference type="EC" id="2.4.1.-" evidence="1"/>
<gene>
    <name evidence="1" type="ORF">SSIN_0982</name>
</gene>
<dbReference type="PATRIC" id="fig|176090.4.peg.952"/>
<keyword evidence="1" id="KW-0328">Glycosyltransferase</keyword>